<feature type="region of interest" description="Disordered" evidence="11">
    <location>
        <begin position="94"/>
        <end position="114"/>
    </location>
</feature>
<dbReference type="PANTHER" id="PTHR10681">
    <property type="entry name" value="THIOREDOXIN PEROXIDASE"/>
    <property type="match status" value="1"/>
</dbReference>
<comment type="catalytic activity">
    <reaction evidence="10">
        <text>a hydroperoxide + NADH + H(+) = an alcohol + NAD(+) + H2O</text>
        <dbReference type="Rhea" id="RHEA:62628"/>
        <dbReference type="ChEBI" id="CHEBI:15377"/>
        <dbReference type="ChEBI" id="CHEBI:15378"/>
        <dbReference type="ChEBI" id="CHEBI:30879"/>
        <dbReference type="ChEBI" id="CHEBI:35924"/>
        <dbReference type="ChEBI" id="CHEBI:57540"/>
        <dbReference type="ChEBI" id="CHEBI:57945"/>
        <dbReference type="EC" id="1.11.1.26"/>
    </reaction>
</comment>
<evidence type="ECO:0000256" key="10">
    <source>
        <dbReference type="ARBA" id="ARBA00047572"/>
    </source>
</evidence>
<comment type="subunit">
    <text evidence="2">Homodimer; disulfide-linked, upon oxidation. 5 homodimers assemble to form a ring-like decamer.</text>
</comment>
<name>A0A653AA35_UNCDX</name>
<dbReference type="EMBL" id="UPXX01000029">
    <property type="protein sequence ID" value="VBB44833.1"/>
    <property type="molecule type" value="Genomic_DNA"/>
</dbReference>
<dbReference type="InterPro" id="IPR019479">
    <property type="entry name" value="Peroxiredoxin_C"/>
</dbReference>
<accession>A0A653AA35</accession>
<dbReference type="GO" id="GO:0045454">
    <property type="term" value="P:cell redox homeostasis"/>
    <property type="evidence" value="ECO:0007669"/>
    <property type="project" value="TreeGrafter"/>
</dbReference>
<dbReference type="PANTHER" id="PTHR10681:SF121">
    <property type="entry name" value="ALKYL HYDROPEROXIDE REDUCTASE C"/>
    <property type="match status" value="1"/>
</dbReference>
<dbReference type="Gene3D" id="3.40.30.10">
    <property type="entry name" value="Glutaredoxin"/>
    <property type="match status" value="1"/>
</dbReference>
<proteinExistence type="inferred from homology"/>
<keyword evidence="5 14" id="KW-0575">Peroxidase</keyword>
<keyword evidence="8" id="KW-0676">Redox-active center</keyword>
<evidence type="ECO:0000313" key="14">
    <source>
        <dbReference type="EMBL" id="VBB44833.1"/>
    </source>
</evidence>
<gene>
    <name evidence="14" type="ORF">TRIP_B350022</name>
</gene>
<keyword evidence="6" id="KW-0049">Antioxidant</keyword>
<dbReference type="InterPro" id="IPR000866">
    <property type="entry name" value="AhpC/TSA"/>
</dbReference>
<evidence type="ECO:0000256" key="6">
    <source>
        <dbReference type="ARBA" id="ARBA00022862"/>
    </source>
</evidence>
<dbReference type="SUPFAM" id="SSF52833">
    <property type="entry name" value="Thioredoxin-like"/>
    <property type="match status" value="1"/>
</dbReference>
<dbReference type="Pfam" id="PF00578">
    <property type="entry name" value="AhpC-TSA"/>
    <property type="match status" value="1"/>
</dbReference>
<dbReference type="GO" id="GO:0033554">
    <property type="term" value="P:cellular response to stress"/>
    <property type="evidence" value="ECO:0007669"/>
    <property type="project" value="TreeGrafter"/>
</dbReference>
<feature type="domain" description="Peroxiredoxin C-terminal" evidence="13">
    <location>
        <begin position="85"/>
        <end position="108"/>
    </location>
</feature>
<dbReference type="GO" id="GO:0006979">
    <property type="term" value="P:response to oxidative stress"/>
    <property type="evidence" value="ECO:0007669"/>
    <property type="project" value="TreeGrafter"/>
</dbReference>
<evidence type="ECO:0000256" key="4">
    <source>
        <dbReference type="ARBA" id="ARBA00017462"/>
    </source>
</evidence>
<evidence type="ECO:0000259" key="13">
    <source>
        <dbReference type="Pfam" id="PF10417"/>
    </source>
</evidence>
<feature type="domain" description="Alkyl hydroperoxide reductase subunit C/ Thiol specific antioxidant" evidence="12">
    <location>
        <begin position="1"/>
        <end position="64"/>
    </location>
</feature>
<dbReference type="GO" id="GO:0008379">
    <property type="term" value="F:thioredoxin peroxidase activity"/>
    <property type="evidence" value="ECO:0007669"/>
    <property type="project" value="TreeGrafter"/>
</dbReference>
<dbReference type="EC" id="1.11.1.26" evidence="3"/>
<organism evidence="14">
    <name type="scientific">Uncultured Desulfatiglans sp</name>
    <dbReference type="NCBI Taxonomy" id="1748965"/>
    <lineage>
        <taxon>Bacteria</taxon>
        <taxon>Pseudomonadati</taxon>
        <taxon>Thermodesulfobacteriota</taxon>
        <taxon>Desulfobacteria</taxon>
        <taxon>Desulfatiglandales</taxon>
        <taxon>Desulfatiglandaceae</taxon>
        <taxon>Desulfatiglans</taxon>
        <taxon>environmental samples</taxon>
    </lineage>
</organism>
<evidence type="ECO:0000256" key="7">
    <source>
        <dbReference type="ARBA" id="ARBA00023002"/>
    </source>
</evidence>
<dbReference type="AlphaFoldDB" id="A0A653AA35"/>
<evidence type="ECO:0000256" key="5">
    <source>
        <dbReference type="ARBA" id="ARBA00022559"/>
    </source>
</evidence>
<evidence type="ECO:0000256" key="11">
    <source>
        <dbReference type="SAM" id="MobiDB-lite"/>
    </source>
</evidence>
<evidence type="ECO:0000259" key="12">
    <source>
        <dbReference type="Pfam" id="PF00578"/>
    </source>
</evidence>
<dbReference type="InterPro" id="IPR036249">
    <property type="entry name" value="Thioredoxin-like_sf"/>
</dbReference>
<comment type="similarity">
    <text evidence="1">Belongs to the peroxiredoxin family. AhpC/Prx1 subfamily.</text>
</comment>
<dbReference type="GO" id="GO:0102039">
    <property type="term" value="F:NADH-dependent peroxiredoxin activity"/>
    <property type="evidence" value="ECO:0007669"/>
    <property type="project" value="UniProtKB-EC"/>
</dbReference>
<dbReference type="Pfam" id="PF10417">
    <property type="entry name" value="1-cysPrx_C"/>
    <property type="match status" value="1"/>
</dbReference>
<evidence type="ECO:0000256" key="3">
    <source>
        <dbReference type="ARBA" id="ARBA00013021"/>
    </source>
</evidence>
<evidence type="ECO:0000256" key="8">
    <source>
        <dbReference type="ARBA" id="ARBA00023284"/>
    </source>
</evidence>
<evidence type="ECO:0000256" key="9">
    <source>
        <dbReference type="ARBA" id="ARBA00032077"/>
    </source>
</evidence>
<protein>
    <recommendedName>
        <fullName evidence="4">Alkyl hydroperoxide reductase C</fullName>
        <ecNumber evidence="3">1.11.1.26</ecNumber>
    </recommendedName>
    <alternativeName>
        <fullName evidence="9">Peroxiredoxin</fullName>
    </alternativeName>
</protein>
<reference evidence="14" key="1">
    <citation type="submission" date="2018-07" db="EMBL/GenBank/DDBJ databases">
        <authorList>
            <consortium name="Genoscope - CEA"/>
            <person name="William W."/>
        </authorList>
    </citation>
    <scope>NUCLEOTIDE SEQUENCE</scope>
    <source>
        <strain evidence="14">IK1</strain>
    </source>
</reference>
<dbReference type="GO" id="GO:0005829">
    <property type="term" value="C:cytosol"/>
    <property type="evidence" value="ECO:0007669"/>
    <property type="project" value="TreeGrafter"/>
</dbReference>
<sequence>MDSVESHRQWEEAELSRMIPGGVRFPMLSDPEGEIGRRYGVYDARAATDQRGRFIIDPEGVVQAMEITCDVLGRNIPEILRQLRALRHHRETGQAMPCGWEPGKPALPGKEEGKRLSGNIWQTWKLRNAF</sequence>
<evidence type="ECO:0000256" key="2">
    <source>
        <dbReference type="ARBA" id="ARBA00011654"/>
    </source>
</evidence>
<dbReference type="GO" id="GO:0042744">
    <property type="term" value="P:hydrogen peroxide catabolic process"/>
    <property type="evidence" value="ECO:0007669"/>
    <property type="project" value="TreeGrafter"/>
</dbReference>
<evidence type="ECO:0000256" key="1">
    <source>
        <dbReference type="ARBA" id="ARBA00009796"/>
    </source>
</evidence>
<keyword evidence="7 14" id="KW-0560">Oxidoreductase</keyword>
<dbReference type="InterPro" id="IPR050217">
    <property type="entry name" value="Peroxiredoxin"/>
</dbReference>